<name>A0A5P1F073_ASPOF</name>
<dbReference type="Gramene" id="ONK71745">
    <property type="protein sequence ID" value="ONK71745"/>
    <property type="gene ID" value="A4U43_C04F11930"/>
</dbReference>
<sequence>MVLWELTLATAYFLGLRRTYRLALRIQKRVIGPKHPKIRQFVHRRVRSVFDMAVRVHKNIQERDIEVGRNLGNRILRWLDKMKPSAEIRRSPTNPSSKINNSNIIKQTPNTAQQTHRVNSKLSEQKPKGKLFFSPLNIRQRSFPSIAVMMQPMRSAGMNGHYRQFSQFTPAAPALGYRIGKSEGGVFRKDIAMLMMSS</sequence>
<evidence type="ECO:0000313" key="1">
    <source>
        <dbReference type="EMBL" id="ONK71745.1"/>
    </source>
</evidence>
<dbReference type="PANTHER" id="PTHR35998">
    <property type="entry name" value="OS02G0127900 PROTEIN"/>
    <property type="match status" value="1"/>
</dbReference>
<evidence type="ECO:0000313" key="2">
    <source>
        <dbReference type="Proteomes" id="UP000243459"/>
    </source>
</evidence>
<organism evidence="1 2">
    <name type="scientific">Asparagus officinalis</name>
    <name type="common">Garden asparagus</name>
    <dbReference type="NCBI Taxonomy" id="4686"/>
    <lineage>
        <taxon>Eukaryota</taxon>
        <taxon>Viridiplantae</taxon>
        <taxon>Streptophyta</taxon>
        <taxon>Embryophyta</taxon>
        <taxon>Tracheophyta</taxon>
        <taxon>Spermatophyta</taxon>
        <taxon>Magnoliopsida</taxon>
        <taxon>Liliopsida</taxon>
        <taxon>Asparagales</taxon>
        <taxon>Asparagaceae</taxon>
        <taxon>Asparagoideae</taxon>
        <taxon>Asparagus</taxon>
    </lineage>
</organism>
<accession>A0A5P1F073</accession>
<dbReference type="OrthoDB" id="2018352at2759"/>
<keyword evidence="2" id="KW-1185">Reference proteome</keyword>
<dbReference type="EMBL" id="CM007384">
    <property type="protein sequence ID" value="ONK71745.1"/>
    <property type="molecule type" value="Genomic_DNA"/>
</dbReference>
<dbReference type="OMA" id="GKANMNM"/>
<proteinExistence type="predicted"/>
<dbReference type="Proteomes" id="UP000243459">
    <property type="component" value="Chromosome 4"/>
</dbReference>
<reference evidence="2" key="1">
    <citation type="journal article" date="2017" name="Nat. Commun.">
        <title>The asparagus genome sheds light on the origin and evolution of a young Y chromosome.</title>
        <authorList>
            <person name="Harkess A."/>
            <person name="Zhou J."/>
            <person name="Xu C."/>
            <person name="Bowers J.E."/>
            <person name="Van der Hulst R."/>
            <person name="Ayyampalayam S."/>
            <person name="Mercati F."/>
            <person name="Riccardi P."/>
            <person name="McKain M.R."/>
            <person name="Kakrana A."/>
            <person name="Tang H."/>
            <person name="Ray J."/>
            <person name="Groenendijk J."/>
            <person name="Arikit S."/>
            <person name="Mathioni S.M."/>
            <person name="Nakano M."/>
            <person name="Shan H."/>
            <person name="Telgmann-Rauber A."/>
            <person name="Kanno A."/>
            <person name="Yue Z."/>
            <person name="Chen H."/>
            <person name="Li W."/>
            <person name="Chen Y."/>
            <person name="Xu X."/>
            <person name="Zhang Y."/>
            <person name="Luo S."/>
            <person name="Chen H."/>
            <person name="Gao J."/>
            <person name="Mao Z."/>
            <person name="Pires J.C."/>
            <person name="Luo M."/>
            <person name="Kudrna D."/>
            <person name="Wing R.A."/>
            <person name="Meyers B.C."/>
            <person name="Yi K."/>
            <person name="Kong H."/>
            <person name="Lavrijsen P."/>
            <person name="Sunseri F."/>
            <person name="Falavigna A."/>
            <person name="Ye Y."/>
            <person name="Leebens-Mack J.H."/>
            <person name="Chen G."/>
        </authorList>
    </citation>
    <scope>NUCLEOTIDE SEQUENCE [LARGE SCALE GENOMIC DNA]</scope>
    <source>
        <strain evidence="2">cv. DH0086</strain>
    </source>
</reference>
<protein>
    <submittedName>
        <fullName evidence="1">Uncharacterized protein</fullName>
    </submittedName>
</protein>
<gene>
    <name evidence="1" type="ORF">A4U43_C04F11930</name>
</gene>
<dbReference type="AlphaFoldDB" id="A0A5P1F073"/>
<dbReference type="PANTHER" id="PTHR35998:SF1">
    <property type="entry name" value="OS02G0127900 PROTEIN"/>
    <property type="match status" value="1"/>
</dbReference>